<evidence type="ECO:0000313" key="3">
    <source>
        <dbReference type="Proteomes" id="UP000323176"/>
    </source>
</evidence>
<comment type="caution">
    <text evidence="2">The sequence shown here is derived from an EMBL/GenBank/DDBJ whole genome shotgun (WGS) entry which is preliminary data.</text>
</comment>
<evidence type="ECO:0000313" key="2">
    <source>
        <dbReference type="EMBL" id="TXJ43214.1"/>
    </source>
</evidence>
<protein>
    <submittedName>
        <fullName evidence="2">Uncharacterized protein</fullName>
    </submittedName>
</protein>
<dbReference type="AlphaFoldDB" id="A0A5C8F1I3"/>
<dbReference type="OrthoDB" id="308305at2"/>
<dbReference type="Proteomes" id="UP000323176">
    <property type="component" value="Unassembled WGS sequence"/>
</dbReference>
<sequence length="135" mass="15646">MEDKIKTEEFQKIMADILEGYEKLENKQDLDTYLQEKLKEYGVGESDEERNSIISKFGITLRGIADKFKSLISFKNKGKSNAQWLNQDLEKSMEGLEEEDKTIILGSVNKALKEAKNEHLKILEKSKKMKEENNN</sequence>
<name>A0A5C8F1I3_BRAPL</name>
<feature type="coiled-coil region" evidence="1">
    <location>
        <begin position="79"/>
        <end position="133"/>
    </location>
</feature>
<accession>A0A5C8F1I3</accession>
<proteinExistence type="predicted"/>
<keyword evidence="1" id="KW-0175">Coiled coil</keyword>
<dbReference type="EMBL" id="SAXY01000030">
    <property type="protein sequence ID" value="TXJ43214.1"/>
    <property type="molecule type" value="Genomic_DNA"/>
</dbReference>
<organism evidence="2 3">
    <name type="scientific">Brachyspira pilosicoli</name>
    <name type="common">Serpulina pilosicoli</name>
    <dbReference type="NCBI Taxonomy" id="52584"/>
    <lineage>
        <taxon>Bacteria</taxon>
        <taxon>Pseudomonadati</taxon>
        <taxon>Spirochaetota</taxon>
        <taxon>Spirochaetia</taxon>
        <taxon>Brachyspirales</taxon>
        <taxon>Brachyspiraceae</taxon>
        <taxon>Brachyspira</taxon>
    </lineage>
</organism>
<evidence type="ECO:0000256" key="1">
    <source>
        <dbReference type="SAM" id="Coils"/>
    </source>
</evidence>
<gene>
    <name evidence="2" type="ORF">EPJ72_04735</name>
</gene>
<reference evidence="2 3" key="1">
    <citation type="journal article" date="1992" name="Lakartidningen">
        <title>[Penicillin V and not amoxicillin is the first choice preparation in acute otitis].</title>
        <authorList>
            <person name="Kamme C."/>
            <person name="Lundgren K."/>
            <person name="Prellner K."/>
        </authorList>
    </citation>
    <scope>NUCLEOTIDE SEQUENCE [LARGE SCALE GENOMIC DNA]</scope>
    <source>
        <strain evidence="2 3">PC5538III-hc</strain>
    </source>
</reference>